<feature type="chain" id="PRO_5020307113" description="Invertebrate defensins family profile domain-containing protein" evidence="1">
    <location>
        <begin position="21"/>
        <end position="66"/>
    </location>
</feature>
<proteinExistence type="predicted"/>
<keyword evidence="1" id="KW-0732">Signal</keyword>
<sequence>MPTVVVLLLVLFEVLDRAESNELIVETFENLDFGFKPLDPSANCSTHCLRGDFRTAVRSLNCVCKI</sequence>
<evidence type="ECO:0008006" key="4">
    <source>
        <dbReference type="Google" id="ProtNLM"/>
    </source>
</evidence>
<dbReference type="EMBL" id="CM016762">
    <property type="protein sequence ID" value="TMS36995.1"/>
    <property type="molecule type" value="Genomic_DNA"/>
</dbReference>
<dbReference type="AlphaFoldDB" id="A0A4U8UW14"/>
<dbReference type="EMBL" id="AZBU02000001">
    <property type="protein sequence ID" value="TMS36995.1"/>
    <property type="molecule type" value="Genomic_DNA"/>
</dbReference>
<keyword evidence="3" id="KW-1185">Reference proteome</keyword>
<gene>
    <name evidence="2" type="ORF">L596_004027</name>
</gene>
<evidence type="ECO:0000256" key="1">
    <source>
        <dbReference type="SAM" id="SignalP"/>
    </source>
</evidence>
<name>A0A4U8UW14_STECR</name>
<dbReference type="Proteomes" id="UP000298663">
    <property type="component" value="Chromosome X"/>
</dbReference>
<protein>
    <recommendedName>
        <fullName evidence="4">Invertebrate defensins family profile domain-containing protein</fullName>
    </recommendedName>
</protein>
<comment type="caution">
    <text evidence="2">The sequence shown here is derived from an EMBL/GenBank/DDBJ whole genome shotgun (WGS) entry which is preliminary data.</text>
</comment>
<organism evidence="2 3">
    <name type="scientific">Steinernema carpocapsae</name>
    <name type="common">Entomopathogenic nematode</name>
    <dbReference type="NCBI Taxonomy" id="34508"/>
    <lineage>
        <taxon>Eukaryota</taxon>
        <taxon>Metazoa</taxon>
        <taxon>Ecdysozoa</taxon>
        <taxon>Nematoda</taxon>
        <taxon>Chromadorea</taxon>
        <taxon>Rhabditida</taxon>
        <taxon>Tylenchina</taxon>
        <taxon>Panagrolaimomorpha</taxon>
        <taxon>Strongyloidoidea</taxon>
        <taxon>Steinernematidae</taxon>
        <taxon>Steinernema</taxon>
    </lineage>
</organism>
<reference evidence="2 3" key="1">
    <citation type="journal article" date="2015" name="Genome Biol.">
        <title>Comparative genomics of Steinernema reveals deeply conserved gene regulatory networks.</title>
        <authorList>
            <person name="Dillman A.R."/>
            <person name="Macchietto M."/>
            <person name="Porter C.F."/>
            <person name="Rogers A."/>
            <person name="Williams B."/>
            <person name="Antoshechkin I."/>
            <person name="Lee M.M."/>
            <person name="Goodwin Z."/>
            <person name="Lu X."/>
            <person name="Lewis E.E."/>
            <person name="Goodrich-Blair H."/>
            <person name="Stock S.P."/>
            <person name="Adams B.J."/>
            <person name="Sternberg P.W."/>
            <person name="Mortazavi A."/>
        </authorList>
    </citation>
    <scope>NUCLEOTIDE SEQUENCE [LARGE SCALE GENOMIC DNA]</scope>
    <source>
        <strain evidence="2 3">ALL</strain>
    </source>
</reference>
<feature type="signal peptide" evidence="1">
    <location>
        <begin position="1"/>
        <end position="20"/>
    </location>
</feature>
<evidence type="ECO:0000313" key="2">
    <source>
        <dbReference type="EMBL" id="TMS36995.1"/>
    </source>
</evidence>
<reference evidence="2 3" key="2">
    <citation type="journal article" date="2019" name="G3 (Bethesda)">
        <title>Hybrid Assembly of the Genome of the Entomopathogenic Nematode Steinernema carpocapsae Identifies the X-Chromosome.</title>
        <authorList>
            <person name="Serra L."/>
            <person name="Macchietto M."/>
            <person name="Macias-Munoz A."/>
            <person name="McGill C.J."/>
            <person name="Rodriguez I.M."/>
            <person name="Rodriguez B."/>
            <person name="Murad R."/>
            <person name="Mortazavi A."/>
        </authorList>
    </citation>
    <scope>NUCLEOTIDE SEQUENCE [LARGE SCALE GENOMIC DNA]</scope>
    <source>
        <strain evidence="2 3">ALL</strain>
    </source>
</reference>
<accession>A0A4U8UW14</accession>
<evidence type="ECO:0000313" key="3">
    <source>
        <dbReference type="Proteomes" id="UP000298663"/>
    </source>
</evidence>